<organismHost>
    <name type="scientific">Paramecium bursaria</name>
    <dbReference type="NCBI Taxonomy" id="74790"/>
</organismHost>
<gene>
    <name evidence="1" type="primary">m689L</name>
    <name evidence="1" type="ORF">MT325_m689L</name>
</gene>
<evidence type="ECO:0000313" key="1">
    <source>
        <dbReference type="EMBL" id="ABT14243.1"/>
    </source>
</evidence>
<accession>A7IV69</accession>
<reference evidence="1 2" key="1">
    <citation type="journal article" date="2007" name="Virology">
        <title>Sequence and annotation of the 314-kb MT325 and the 321-kb FR483 viruses that infect Chlorella Pbi.</title>
        <authorList>
            <person name="Fitzgerald L.A."/>
            <person name="Graves M.V."/>
            <person name="Li X."/>
            <person name="Feldblyum T."/>
            <person name="Hartigan J."/>
            <person name="Van Etten J.L."/>
        </authorList>
    </citation>
    <scope>NUCLEOTIDE SEQUENCE [LARGE SCALE GENOMIC DNA]</scope>
    <source>
        <strain evidence="1 2">MT325</strain>
    </source>
</reference>
<proteinExistence type="predicted"/>
<dbReference type="Proteomes" id="UP000246715">
    <property type="component" value="Segment"/>
</dbReference>
<sequence length="75" mass="8357">MNRHATEIGVIRFNCLLPEFHATKTATNLPFFLLGAHQHYLSLLAIVRLGNVCSLGLANRKAPHCVIHEIILIIT</sequence>
<evidence type="ECO:0000313" key="2">
    <source>
        <dbReference type="Proteomes" id="UP000246715"/>
    </source>
</evidence>
<dbReference type="EMBL" id="DQ491001">
    <property type="protein sequence ID" value="ABT14243.1"/>
    <property type="molecule type" value="Genomic_DNA"/>
</dbReference>
<organism evidence="1 2">
    <name type="scientific">Paramecium bursaria Chlorella virus MT325</name>
    <name type="common">PBCV-MT325</name>
    <dbReference type="NCBI Taxonomy" id="346932"/>
    <lineage>
        <taxon>Viruses</taxon>
        <taxon>Varidnaviria</taxon>
        <taxon>Bamfordvirae</taxon>
        <taxon>Nucleocytoviricota</taxon>
        <taxon>Megaviricetes</taxon>
        <taxon>Algavirales</taxon>
        <taxon>Phycodnaviridae</taxon>
        <taxon>Chlorovirus</taxon>
        <taxon>Chlorovirus conductrix</taxon>
        <taxon>Paramecium bursaria Chlorella virus A1</taxon>
    </lineage>
</organism>
<protein>
    <submittedName>
        <fullName evidence="1">Uncharacterized protein m689L</fullName>
    </submittedName>
</protein>
<name>A7IV69_PBCVM</name>